<proteinExistence type="predicted"/>
<protein>
    <submittedName>
        <fullName evidence="1">Uncharacterized protein</fullName>
    </submittedName>
</protein>
<dbReference type="Proteomes" id="UP000249645">
    <property type="component" value="Unassembled WGS sequence"/>
</dbReference>
<accession>A0A2W5EHN9</accession>
<sequence length="341" mass="37680">MKNKKFIIAILFNCLVGFLIASFFHFNPALGALGVNAIGVTIGYVKHQCNGAAFFEGLAAEVWIADVLENPYPDNSFLKGATDMSALVDADAINLAEAGADPDVLVDNTIYPIAEVDASDFPLKLSLKTYDTTSTVVRNAVQVEQKYNQYQLYLNKHKKVLAKKLGMDAAFMYSPQVADASKFNTIINLDAADSIIDAIIDMQTAYGNADQTDDLNLVLCPNHMAKISKEDKVLYKAMLAQPGDMFYGFKIWNYSKTPNYINATSQKAAYGVAFDPAIHKRSSFVFVGSEVMVADGTADFFYQLKSPSHKGDVFNFQKRALASKEHHKRLSLPLRREGFSF</sequence>
<name>A0A2W5EHN9_9SPHI</name>
<organism evidence="1 2">
    <name type="scientific">Pseudopedobacter saltans</name>
    <dbReference type="NCBI Taxonomy" id="151895"/>
    <lineage>
        <taxon>Bacteria</taxon>
        <taxon>Pseudomonadati</taxon>
        <taxon>Bacteroidota</taxon>
        <taxon>Sphingobacteriia</taxon>
        <taxon>Sphingobacteriales</taxon>
        <taxon>Sphingobacteriaceae</taxon>
        <taxon>Pseudopedobacter</taxon>
    </lineage>
</organism>
<dbReference type="EMBL" id="QFOI01000424">
    <property type="protein sequence ID" value="PZP42588.1"/>
    <property type="molecule type" value="Genomic_DNA"/>
</dbReference>
<gene>
    <name evidence="1" type="ORF">DI598_16780</name>
</gene>
<reference evidence="1 2" key="1">
    <citation type="submission" date="2017-11" db="EMBL/GenBank/DDBJ databases">
        <title>Infants hospitalized years apart are colonized by the same room-sourced microbial strains.</title>
        <authorList>
            <person name="Brooks B."/>
            <person name="Olm M.R."/>
            <person name="Firek B.A."/>
            <person name="Baker R."/>
            <person name="Thomas B.C."/>
            <person name="Morowitz M.J."/>
            <person name="Banfield J.F."/>
        </authorList>
    </citation>
    <scope>NUCLEOTIDE SEQUENCE [LARGE SCALE GENOMIC DNA]</scope>
    <source>
        <strain evidence="1">S2_009_000_R2_76</strain>
    </source>
</reference>
<evidence type="ECO:0000313" key="2">
    <source>
        <dbReference type="Proteomes" id="UP000249645"/>
    </source>
</evidence>
<evidence type="ECO:0000313" key="1">
    <source>
        <dbReference type="EMBL" id="PZP42588.1"/>
    </source>
</evidence>
<comment type="caution">
    <text evidence="1">The sequence shown here is derived from an EMBL/GenBank/DDBJ whole genome shotgun (WGS) entry which is preliminary data.</text>
</comment>
<dbReference type="AlphaFoldDB" id="A0A2W5EHN9"/>